<evidence type="ECO:0000256" key="9">
    <source>
        <dbReference type="SAM" id="Phobius"/>
    </source>
</evidence>
<dbReference type="GeneID" id="105124959"/>
<dbReference type="InterPro" id="IPR032675">
    <property type="entry name" value="LRR_dom_sf"/>
</dbReference>
<dbReference type="Pfam" id="PF00560">
    <property type="entry name" value="LRR_1"/>
    <property type="match status" value="2"/>
</dbReference>
<evidence type="ECO:0000259" key="11">
    <source>
        <dbReference type="Pfam" id="PF12819"/>
    </source>
</evidence>
<evidence type="ECO:0000256" key="5">
    <source>
        <dbReference type="ARBA" id="ARBA00022737"/>
    </source>
</evidence>
<dbReference type="InterPro" id="IPR001611">
    <property type="entry name" value="Leu-rich_rpt"/>
</dbReference>
<feature type="region of interest" description="Disordered" evidence="8">
    <location>
        <begin position="479"/>
        <end position="504"/>
    </location>
</feature>
<dbReference type="PANTHER" id="PTHR45631">
    <property type="entry name" value="OS07G0107800 PROTEIN-RELATED"/>
    <property type="match status" value="1"/>
</dbReference>
<evidence type="ECO:0000256" key="7">
    <source>
        <dbReference type="ARBA" id="ARBA00023136"/>
    </source>
</evidence>
<dbReference type="Proteomes" id="UP000694918">
    <property type="component" value="Unplaced"/>
</dbReference>
<evidence type="ECO:0000256" key="6">
    <source>
        <dbReference type="ARBA" id="ARBA00022989"/>
    </source>
</evidence>
<dbReference type="Pfam" id="PF12819">
    <property type="entry name" value="Malectin_like"/>
    <property type="match status" value="1"/>
</dbReference>
<dbReference type="Gene3D" id="3.80.10.10">
    <property type="entry name" value="Ribonuclease Inhibitor"/>
    <property type="match status" value="1"/>
</dbReference>
<evidence type="ECO:0000256" key="3">
    <source>
        <dbReference type="ARBA" id="ARBA00022692"/>
    </source>
</evidence>
<feature type="domain" description="Malectin-like" evidence="11">
    <location>
        <begin position="23"/>
        <end position="338"/>
    </location>
</feature>
<feature type="compositionally biased region" description="Low complexity" evidence="8">
    <location>
        <begin position="483"/>
        <end position="501"/>
    </location>
</feature>
<dbReference type="InterPro" id="IPR024788">
    <property type="entry name" value="Malectin-like_Carb-bd_dom"/>
</dbReference>
<feature type="signal peptide" evidence="10">
    <location>
        <begin position="1"/>
        <end position="19"/>
    </location>
</feature>
<evidence type="ECO:0000313" key="12">
    <source>
        <dbReference type="Proteomes" id="UP000694918"/>
    </source>
</evidence>
<dbReference type="GO" id="GO:0016020">
    <property type="term" value="C:membrane"/>
    <property type="evidence" value="ECO:0007669"/>
    <property type="project" value="UniProtKB-SubCell"/>
</dbReference>
<dbReference type="RefSeq" id="XP_011023495.1">
    <property type="nucleotide sequence ID" value="XM_011025193.1"/>
</dbReference>
<evidence type="ECO:0000313" key="13">
    <source>
        <dbReference type="RefSeq" id="XP_011023495.1"/>
    </source>
</evidence>
<name>A0AAJ6U713_POPEU</name>
<keyword evidence="3 9" id="KW-0812">Transmembrane</keyword>
<evidence type="ECO:0000256" key="4">
    <source>
        <dbReference type="ARBA" id="ARBA00022729"/>
    </source>
</evidence>
<feature type="chain" id="PRO_5042581291" evidence="10">
    <location>
        <begin position="20"/>
        <end position="575"/>
    </location>
</feature>
<keyword evidence="6 9" id="KW-1133">Transmembrane helix</keyword>
<gene>
    <name evidence="13" type="primary">LOC105124959</name>
</gene>
<dbReference type="PANTHER" id="PTHR45631:SF44">
    <property type="entry name" value="CARBOHYDRATE-BINDING PROTEIN OF THE ER PROTEIN"/>
    <property type="match status" value="1"/>
</dbReference>
<dbReference type="FunFam" id="3.80.10.10:FF:000129">
    <property type="entry name" value="Leucine-rich repeat receptor-like kinase"/>
    <property type="match status" value="1"/>
</dbReference>
<accession>A0AAJ6U713</accession>
<keyword evidence="5" id="KW-0677">Repeat</keyword>
<keyword evidence="7 9" id="KW-0472">Membrane</keyword>
<keyword evidence="4 10" id="KW-0732">Signal</keyword>
<feature type="transmembrane region" description="Helical" evidence="9">
    <location>
        <begin position="506"/>
        <end position="528"/>
    </location>
</feature>
<evidence type="ECO:0000256" key="1">
    <source>
        <dbReference type="ARBA" id="ARBA00004167"/>
    </source>
</evidence>
<keyword evidence="2" id="KW-0433">Leucine-rich repeat</keyword>
<protein>
    <submittedName>
        <fullName evidence="13">Uncharacterized protein At1g24485-like</fullName>
    </submittedName>
</protein>
<evidence type="ECO:0000256" key="2">
    <source>
        <dbReference type="ARBA" id="ARBA00022614"/>
    </source>
</evidence>
<sequence length="575" mass="62785">MASCLVFLFLAFFAFSANADVSIDCGASDFYTDENSIEWMGDSDLFQDSQAKEVQSSNTISHVMSTLTVFTTRKKNCYSISENKGNLLLVRASFFYGNYDKKSSPPSFDMHIDGNHWATVKTSLDQLVYYEVVYVSKGDTTSICLAQTQPNQFPFISALEVRNLDSRMYNYFNPKYALFLRSRVAYGAKETVRFPDDTYDRIWVPATVNSGITSVASDAITINVVNARDNPPQAVLQNAITISSTSDSISIKPGFPDREVSIYMNLYFSEVTELDTTQNRSFKAYIDKKPISDTIIPPYGEVTEMFFNFTASSNTSFSLVANPDSTLPPLVNAMEVFYISDRLTDGTNSKDVEGLSELQKVFSDALQEWSGDPCLPSPYTWEWISCSNDTIPRITALDLSSFDLSGELPDFSSMDALVTIDLHNNSLSGPIPDFLGAFPYLKELNLADNSFSGPIPPSISSNKMLKLVVSGNPGLCVSGKSCKPTSTDGTKSSPTPSSSSKKSNKLPIILGTTIPSFIIFWAIVAFILHHRRKTAAIAAITAGQAAGSDMPSHGQGSPGNVMMGKMGEAAANEGS</sequence>
<dbReference type="AlphaFoldDB" id="A0AAJ6U713"/>
<keyword evidence="12" id="KW-1185">Reference proteome</keyword>
<organism evidence="12 13">
    <name type="scientific">Populus euphratica</name>
    <name type="common">Euphrates poplar</name>
    <dbReference type="NCBI Taxonomy" id="75702"/>
    <lineage>
        <taxon>Eukaryota</taxon>
        <taxon>Viridiplantae</taxon>
        <taxon>Streptophyta</taxon>
        <taxon>Embryophyta</taxon>
        <taxon>Tracheophyta</taxon>
        <taxon>Spermatophyta</taxon>
        <taxon>Magnoliopsida</taxon>
        <taxon>eudicotyledons</taxon>
        <taxon>Gunneridae</taxon>
        <taxon>Pentapetalae</taxon>
        <taxon>rosids</taxon>
        <taxon>fabids</taxon>
        <taxon>Malpighiales</taxon>
        <taxon>Salicaceae</taxon>
        <taxon>Saliceae</taxon>
        <taxon>Populus</taxon>
    </lineage>
</organism>
<dbReference type="KEGG" id="peu:105124959"/>
<evidence type="ECO:0000256" key="10">
    <source>
        <dbReference type="SAM" id="SignalP"/>
    </source>
</evidence>
<evidence type="ECO:0000256" key="8">
    <source>
        <dbReference type="SAM" id="MobiDB-lite"/>
    </source>
</evidence>
<dbReference type="SUPFAM" id="SSF52058">
    <property type="entry name" value="L domain-like"/>
    <property type="match status" value="1"/>
</dbReference>
<reference evidence="13" key="1">
    <citation type="submission" date="2025-08" db="UniProtKB">
        <authorList>
            <consortium name="RefSeq"/>
        </authorList>
    </citation>
    <scope>IDENTIFICATION</scope>
</reference>
<proteinExistence type="predicted"/>
<comment type="subcellular location">
    <subcellularLocation>
        <location evidence="1">Membrane</location>
        <topology evidence="1">Single-pass membrane protein</topology>
    </subcellularLocation>
</comment>